<dbReference type="STRING" id="13333.W1NDG1"/>
<gene>
    <name evidence="1" type="ORF">AMTR_s00132p00056940</name>
</gene>
<accession>W1NDG1</accession>
<dbReference type="AlphaFoldDB" id="W1NDG1"/>
<dbReference type="EMBL" id="KI397698">
    <property type="protein sequence ID" value="ERM93462.1"/>
    <property type="molecule type" value="Genomic_DNA"/>
</dbReference>
<organism evidence="1 2">
    <name type="scientific">Amborella trichopoda</name>
    <dbReference type="NCBI Taxonomy" id="13333"/>
    <lineage>
        <taxon>Eukaryota</taxon>
        <taxon>Viridiplantae</taxon>
        <taxon>Streptophyta</taxon>
        <taxon>Embryophyta</taxon>
        <taxon>Tracheophyta</taxon>
        <taxon>Spermatophyta</taxon>
        <taxon>Magnoliopsida</taxon>
        <taxon>Amborellales</taxon>
        <taxon>Amborellaceae</taxon>
        <taxon>Amborella</taxon>
    </lineage>
</organism>
<evidence type="ECO:0000313" key="2">
    <source>
        <dbReference type="Proteomes" id="UP000017836"/>
    </source>
</evidence>
<dbReference type="Proteomes" id="UP000017836">
    <property type="component" value="Unassembled WGS sequence"/>
</dbReference>
<name>W1NDG1_AMBTC</name>
<evidence type="ECO:0000313" key="1">
    <source>
        <dbReference type="EMBL" id="ERM93462.1"/>
    </source>
</evidence>
<protein>
    <submittedName>
        <fullName evidence="1">Uncharacterized protein</fullName>
    </submittedName>
</protein>
<dbReference type="HOGENOM" id="CLU_2349574_0_0_1"/>
<dbReference type="Gramene" id="ERM93462">
    <property type="protein sequence ID" value="ERM93462"/>
    <property type="gene ID" value="AMTR_s00132p00056940"/>
</dbReference>
<keyword evidence="2" id="KW-1185">Reference proteome</keyword>
<dbReference type="eggNOG" id="KOG2069">
    <property type="taxonomic scope" value="Eukaryota"/>
</dbReference>
<proteinExistence type="predicted"/>
<sequence length="97" mass="10762">MLLEFRDNESTLVHALCRTFIEVVCPYCVMCFGRCYPGEAAIIDLKVSFAGLCHVLASAPSPVVRGLPSRSVDVPCVSTDNRKQGRISPSERNFRRT</sequence>
<reference evidence="2" key="1">
    <citation type="journal article" date="2013" name="Science">
        <title>The Amborella genome and the evolution of flowering plants.</title>
        <authorList>
            <consortium name="Amborella Genome Project"/>
        </authorList>
    </citation>
    <scope>NUCLEOTIDE SEQUENCE [LARGE SCALE GENOMIC DNA]</scope>
</reference>